<dbReference type="AlphaFoldDB" id="A0A087UB41"/>
<evidence type="ECO:0000313" key="5">
    <source>
        <dbReference type="Proteomes" id="UP000054359"/>
    </source>
</evidence>
<protein>
    <submittedName>
        <fullName evidence="4">Xylulose kinase</fullName>
    </submittedName>
</protein>
<dbReference type="PANTHER" id="PTHR10196">
    <property type="entry name" value="SUGAR KINASE"/>
    <property type="match status" value="1"/>
</dbReference>
<dbReference type="EMBL" id="KK119063">
    <property type="protein sequence ID" value="KFM74580.1"/>
    <property type="molecule type" value="Genomic_DNA"/>
</dbReference>
<evidence type="ECO:0000256" key="1">
    <source>
        <dbReference type="ARBA" id="ARBA00009156"/>
    </source>
</evidence>
<dbReference type="SUPFAM" id="SSF53067">
    <property type="entry name" value="Actin-like ATPase domain"/>
    <property type="match status" value="1"/>
</dbReference>
<dbReference type="STRING" id="407821.A0A087UB41"/>
<sequence length="98" mass="10646">MDSSTTFECQALEGAVSGPLALAKLTGSRAFERFTGNQIAKLFLMRPDAYDNTERISLVSSFGATLFLGRYAAIDISDGSGMNLLDIRSKDWSDLCLN</sequence>
<dbReference type="GO" id="GO:0004856">
    <property type="term" value="F:D-xylulokinase activity"/>
    <property type="evidence" value="ECO:0007669"/>
    <property type="project" value="TreeGrafter"/>
</dbReference>
<comment type="similarity">
    <text evidence="1">Belongs to the FGGY kinase family.</text>
</comment>
<dbReference type="Proteomes" id="UP000054359">
    <property type="component" value="Unassembled WGS sequence"/>
</dbReference>
<dbReference type="GO" id="GO:0005997">
    <property type="term" value="P:xylulose metabolic process"/>
    <property type="evidence" value="ECO:0007669"/>
    <property type="project" value="TreeGrafter"/>
</dbReference>
<keyword evidence="2" id="KW-0808">Transferase</keyword>
<dbReference type="Gene3D" id="3.30.420.40">
    <property type="match status" value="1"/>
</dbReference>
<keyword evidence="5" id="KW-1185">Reference proteome</keyword>
<dbReference type="OMA" id="ERYIGPQ"/>
<proteinExistence type="inferred from homology"/>
<dbReference type="OrthoDB" id="1728974at2759"/>
<organism evidence="4 5">
    <name type="scientific">Stegodyphus mimosarum</name>
    <name type="common">African social velvet spider</name>
    <dbReference type="NCBI Taxonomy" id="407821"/>
    <lineage>
        <taxon>Eukaryota</taxon>
        <taxon>Metazoa</taxon>
        <taxon>Ecdysozoa</taxon>
        <taxon>Arthropoda</taxon>
        <taxon>Chelicerata</taxon>
        <taxon>Arachnida</taxon>
        <taxon>Araneae</taxon>
        <taxon>Araneomorphae</taxon>
        <taxon>Entelegynae</taxon>
        <taxon>Eresoidea</taxon>
        <taxon>Eresidae</taxon>
        <taxon>Stegodyphus</taxon>
    </lineage>
</organism>
<dbReference type="PANTHER" id="PTHR10196:SF57">
    <property type="entry name" value="XYLULOSE KINASE"/>
    <property type="match status" value="1"/>
</dbReference>
<evidence type="ECO:0000313" key="4">
    <source>
        <dbReference type="EMBL" id="KFM74580.1"/>
    </source>
</evidence>
<evidence type="ECO:0000256" key="3">
    <source>
        <dbReference type="ARBA" id="ARBA00022777"/>
    </source>
</evidence>
<dbReference type="GO" id="GO:0005829">
    <property type="term" value="C:cytosol"/>
    <property type="evidence" value="ECO:0007669"/>
    <property type="project" value="TreeGrafter"/>
</dbReference>
<keyword evidence="3 4" id="KW-0418">Kinase</keyword>
<accession>A0A087UB41</accession>
<gene>
    <name evidence="4" type="ORF">X975_06083</name>
</gene>
<dbReference type="InterPro" id="IPR043129">
    <property type="entry name" value="ATPase_NBD"/>
</dbReference>
<name>A0A087UB41_STEMI</name>
<reference evidence="4 5" key="1">
    <citation type="submission" date="2013-11" db="EMBL/GenBank/DDBJ databases">
        <title>Genome sequencing of Stegodyphus mimosarum.</title>
        <authorList>
            <person name="Bechsgaard J."/>
        </authorList>
    </citation>
    <scope>NUCLEOTIDE SEQUENCE [LARGE SCALE GENOMIC DNA]</scope>
</reference>
<feature type="non-terminal residue" evidence="4">
    <location>
        <position position="98"/>
    </location>
</feature>
<evidence type="ECO:0000256" key="2">
    <source>
        <dbReference type="ARBA" id="ARBA00022679"/>
    </source>
</evidence>